<dbReference type="RefSeq" id="WP_092478167.1">
    <property type="nucleotide sequence ID" value="NZ_FOHN01000015.1"/>
</dbReference>
<keyword evidence="3" id="KW-1185">Reference proteome</keyword>
<evidence type="ECO:0000313" key="3">
    <source>
        <dbReference type="Proteomes" id="UP000199800"/>
    </source>
</evidence>
<sequence>MASYVQFLNVGFGIINNTKEVETWNIKEMMEEALLMDNPDLDVRIIGFRFYDLDTATNHVLKRSGIYYLDGEIIDSPSKDPAVASFLAAANKEYPKGQRLIKIQKPYTLVYALENEDTIVDVKPFLAKIRAKKAEEQLERMKKDIENYKNNLVEALRRIEEAIETNAFNTIPLVDSTYSEATKTLNILNDGGNFNKHIEYLRTKRVEIMNLENKMKETM</sequence>
<feature type="coiled-coil region" evidence="1">
    <location>
        <begin position="131"/>
        <end position="165"/>
    </location>
</feature>
<dbReference type="OrthoDB" id="2037105at2"/>
<gene>
    <name evidence="2" type="ORF">SAMN04487772_11543</name>
</gene>
<dbReference type="Proteomes" id="UP000199800">
    <property type="component" value="Unassembled WGS sequence"/>
</dbReference>
<protein>
    <submittedName>
        <fullName evidence="2">Uncharacterized protein</fullName>
    </submittedName>
</protein>
<name>A0A1I0DLK4_9FIRM</name>
<reference evidence="2 3" key="1">
    <citation type="submission" date="2016-10" db="EMBL/GenBank/DDBJ databases">
        <authorList>
            <person name="de Groot N.N."/>
        </authorList>
    </citation>
    <scope>NUCLEOTIDE SEQUENCE [LARGE SCALE GENOMIC DNA]</scope>
    <source>
        <strain evidence="2 3">DSM 1801</strain>
    </source>
</reference>
<dbReference type="EMBL" id="FOHN01000015">
    <property type="protein sequence ID" value="SET33190.1"/>
    <property type="molecule type" value="Genomic_DNA"/>
</dbReference>
<dbReference type="AlphaFoldDB" id="A0A1I0DLK4"/>
<organism evidence="2 3">
    <name type="scientific">[Clostridium] polysaccharolyticum</name>
    <dbReference type="NCBI Taxonomy" id="29364"/>
    <lineage>
        <taxon>Bacteria</taxon>
        <taxon>Bacillati</taxon>
        <taxon>Bacillota</taxon>
        <taxon>Clostridia</taxon>
        <taxon>Lachnospirales</taxon>
        <taxon>Lachnospiraceae</taxon>
    </lineage>
</organism>
<evidence type="ECO:0000256" key="1">
    <source>
        <dbReference type="SAM" id="Coils"/>
    </source>
</evidence>
<keyword evidence="1" id="KW-0175">Coiled coil</keyword>
<proteinExistence type="predicted"/>
<accession>A0A1I0DLK4</accession>
<evidence type="ECO:0000313" key="2">
    <source>
        <dbReference type="EMBL" id="SET33190.1"/>
    </source>
</evidence>